<keyword evidence="8 9" id="KW-0051">Antiviral defense</keyword>
<dbReference type="GO" id="GO:0004521">
    <property type="term" value="F:RNA endonuclease activity"/>
    <property type="evidence" value="ECO:0007669"/>
    <property type="project" value="InterPro"/>
</dbReference>
<dbReference type="Gene3D" id="3.30.70.240">
    <property type="match status" value="1"/>
</dbReference>
<dbReference type="InterPro" id="IPR019199">
    <property type="entry name" value="Virulence_VapD/CRISPR_Cas2"/>
</dbReference>
<dbReference type="GO" id="GO:0046872">
    <property type="term" value="F:metal ion binding"/>
    <property type="evidence" value="ECO:0007669"/>
    <property type="project" value="UniProtKB-UniRule"/>
</dbReference>
<feature type="binding site" evidence="9">
    <location>
        <position position="13"/>
    </location>
    <ligand>
        <name>Mg(2+)</name>
        <dbReference type="ChEBI" id="CHEBI:18420"/>
        <note>catalytic</note>
    </ligand>
</feature>
<comment type="cofactor">
    <cofactor evidence="1 9">
        <name>Mg(2+)</name>
        <dbReference type="ChEBI" id="CHEBI:18420"/>
    </cofactor>
</comment>
<evidence type="ECO:0000256" key="4">
    <source>
        <dbReference type="ARBA" id="ARBA00022723"/>
    </source>
</evidence>
<evidence type="ECO:0000256" key="3">
    <source>
        <dbReference type="ARBA" id="ARBA00022722"/>
    </source>
</evidence>
<keyword evidence="6 9" id="KW-0378">Hydrolase</keyword>
<dbReference type="GO" id="GO:0051607">
    <property type="term" value="P:defense response to virus"/>
    <property type="evidence" value="ECO:0007669"/>
    <property type="project" value="UniProtKB-UniRule"/>
</dbReference>
<dbReference type="Pfam" id="PF09827">
    <property type="entry name" value="CRISPR_Cas2"/>
    <property type="match status" value="1"/>
</dbReference>
<comment type="subunit">
    <text evidence="9">Homodimer, forms a heterotetramer with a Cas1 homodimer.</text>
</comment>
<keyword evidence="3 9" id="KW-0540">Nuclease</keyword>
<dbReference type="NCBIfam" id="TIGR01573">
    <property type="entry name" value="cas2"/>
    <property type="match status" value="1"/>
</dbReference>
<dbReference type="GO" id="GO:0043571">
    <property type="term" value="P:maintenance of CRISPR repeat elements"/>
    <property type="evidence" value="ECO:0007669"/>
    <property type="project" value="UniProtKB-UniRule"/>
</dbReference>
<dbReference type="SUPFAM" id="SSF143430">
    <property type="entry name" value="TTP0101/SSO1404-like"/>
    <property type="match status" value="1"/>
</dbReference>
<sequence length="107" mass="12917">MRYDIMRVVCFFDLPVETSTQKRRYRHFRKLLLKNGFEMLQYSVYVRTCPNRIFAKKYYKRISVQAPEEGHIRLLMVTEKQFEDMVLIVGKKARHEDKIGANRMVVI</sequence>
<evidence type="ECO:0000256" key="9">
    <source>
        <dbReference type="HAMAP-Rule" id="MF_01471"/>
    </source>
</evidence>
<reference evidence="10 11" key="1">
    <citation type="submission" date="2020-03" db="EMBL/GenBank/DDBJ databases">
        <title>Soil Listeria distribution.</title>
        <authorList>
            <person name="Liao J."/>
            <person name="Wiedmann M."/>
        </authorList>
    </citation>
    <scope>NUCLEOTIDE SEQUENCE [LARGE SCALE GENOMIC DNA]</scope>
    <source>
        <strain evidence="10 11">FSL L7-1523</strain>
    </source>
</reference>
<evidence type="ECO:0000256" key="7">
    <source>
        <dbReference type="ARBA" id="ARBA00022842"/>
    </source>
</evidence>
<gene>
    <name evidence="9 10" type="primary">cas2</name>
    <name evidence="10" type="ORF">HB943_04190</name>
</gene>
<organism evidence="10 11">
    <name type="scientific">Listeria weihenstephanensis</name>
    <dbReference type="NCBI Taxonomy" id="1006155"/>
    <lineage>
        <taxon>Bacteria</taxon>
        <taxon>Bacillati</taxon>
        <taxon>Bacillota</taxon>
        <taxon>Bacilli</taxon>
        <taxon>Bacillales</taxon>
        <taxon>Listeriaceae</taxon>
        <taxon>Listeria</taxon>
    </lineage>
</organism>
<dbReference type="EC" id="3.1.-.-" evidence="9"/>
<evidence type="ECO:0000256" key="6">
    <source>
        <dbReference type="ARBA" id="ARBA00022801"/>
    </source>
</evidence>
<keyword evidence="7 9" id="KW-0460">Magnesium</keyword>
<keyword evidence="5 9" id="KW-0255">Endonuclease</keyword>
<dbReference type="AlphaFoldDB" id="A0A841Z5Y5"/>
<comment type="caution">
    <text evidence="10">The sequence shown here is derived from an EMBL/GenBank/DDBJ whole genome shotgun (WGS) entry which is preliminary data.</text>
</comment>
<name>A0A841Z5Y5_9LIST</name>
<protein>
    <recommendedName>
        <fullName evidence="9">CRISPR-associated endoribonuclease Cas2</fullName>
        <ecNumber evidence="9">3.1.-.-</ecNumber>
    </recommendedName>
</protein>
<evidence type="ECO:0000256" key="5">
    <source>
        <dbReference type="ARBA" id="ARBA00022759"/>
    </source>
</evidence>
<proteinExistence type="inferred from homology"/>
<dbReference type="Proteomes" id="UP000564536">
    <property type="component" value="Unassembled WGS sequence"/>
</dbReference>
<dbReference type="GO" id="GO:0016787">
    <property type="term" value="F:hydrolase activity"/>
    <property type="evidence" value="ECO:0007669"/>
    <property type="project" value="UniProtKB-KW"/>
</dbReference>
<comment type="function">
    <text evidence="9">CRISPR (clustered regularly interspaced short palindromic repeat), is an adaptive immune system that provides protection against mobile genetic elements (viruses, transposable elements and conjugative plasmids). CRISPR clusters contain sequences complementary to antecedent mobile elements and target invading nucleic acids. CRISPR clusters are transcribed and processed into CRISPR RNA (crRNA). Functions as a ssRNA-specific endoribonuclease. Involved in the integration of spacer DNA into the CRISPR cassette.</text>
</comment>
<dbReference type="HAMAP" id="MF_01471">
    <property type="entry name" value="Cas2"/>
    <property type="match status" value="1"/>
</dbReference>
<evidence type="ECO:0000256" key="1">
    <source>
        <dbReference type="ARBA" id="ARBA00001946"/>
    </source>
</evidence>
<comment type="similarity">
    <text evidence="2 9">Belongs to the CRISPR-associated endoribonuclease Cas2 protein family.</text>
</comment>
<dbReference type="InterPro" id="IPR021127">
    <property type="entry name" value="CRISPR_associated_Cas2"/>
</dbReference>
<evidence type="ECO:0000313" key="10">
    <source>
        <dbReference type="EMBL" id="MBC1499793.1"/>
    </source>
</evidence>
<keyword evidence="4 9" id="KW-0479">Metal-binding</keyword>
<accession>A0A841Z5Y5</accession>
<evidence type="ECO:0000256" key="2">
    <source>
        <dbReference type="ARBA" id="ARBA00009959"/>
    </source>
</evidence>
<evidence type="ECO:0000313" key="11">
    <source>
        <dbReference type="Proteomes" id="UP000564536"/>
    </source>
</evidence>
<evidence type="ECO:0000256" key="8">
    <source>
        <dbReference type="ARBA" id="ARBA00023118"/>
    </source>
</evidence>
<dbReference type="EMBL" id="JAARRL010000004">
    <property type="protein sequence ID" value="MBC1499793.1"/>
    <property type="molecule type" value="Genomic_DNA"/>
</dbReference>